<dbReference type="Proteomes" id="UP000267128">
    <property type="component" value="Unassembled WGS sequence"/>
</dbReference>
<keyword evidence="6" id="KW-1185">Reference proteome</keyword>
<dbReference type="GO" id="GO:0005737">
    <property type="term" value="C:cytoplasm"/>
    <property type="evidence" value="ECO:0007669"/>
    <property type="project" value="TreeGrafter"/>
</dbReference>
<evidence type="ECO:0000256" key="3">
    <source>
        <dbReference type="ARBA" id="ARBA00023239"/>
    </source>
</evidence>
<comment type="caution">
    <text evidence="5">The sequence shown here is derived from an EMBL/GenBank/DDBJ whole genome shotgun (WGS) entry which is preliminary data.</text>
</comment>
<dbReference type="SUPFAM" id="SSF51621">
    <property type="entry name" value="Phosphoenolpyruvate/pyruvate domain"/>
    <property type="match status" value="1"/>
</dbReference>
<feature type="domain" description="HpcH/HpaI aldolase/citrate lyase" evidence="4">
    <location>
        <begin position="29"/>
        <end position="248"/>
    </location>
</feature>
<dbReference type="InterPro" id="IPR050251">
    <property type="entry name" value="HpcH-HpaI_aldolase"/>
</dbReference>
<keyword evidence="2" id="KW-0479">Metal-binding</keyword>
<dbReference type="PANTHER" id="PTHR30502:SF0">
    <property type="entry name" value="PHOSPHOENOLPYRUVATE CARBOXYLASE FAMILY PROTEIN"/>
    <property type="match status" value="1"/>
</dbReference>
<proteinExistence type="inferred from homology"/>
<protein>
    <recommendedName>
        <fullName evidence="4">HpcH/HpaI aldolase/citrate lyase domain-containing protein</fullName>
    </recommendedName>
</protein>
<evidence type="ECO:0000313" key="5">
    <source>
        <dbReference type="EMBL" id="RNL62909.1"/>
    </source>
</evidence>
<gene>
    <name evidence="5" type="ORF">EFK50_14365</name>
</gene>
<dbReference type="GO" id="GO:0046872">
    <property type="term" value="F:metal ion binding"/>
    <property type="evidence" value="ECO:0007669"/>
    <property type="project" value="UniProtKB-KW"/>
</dbReference>
<accession>A0A3N0CHW5</accession>
<evidence type="ECO:0000256" key="2">
    <source>
        <dbReference type="ARBA" id="ARBA00022723"/>
    </source>
</evidence>
<comment type="similarity">
    <text evidence="1">Belongs to the HpcH/HpaI aldolase family.</text>
</comment>
<keyword evidence="3" id="KW-0456">Lyase</keyword>
<dbReference type="InterPro" id="IPR040442">
    <property type="entry name" value="Pyrv_kinase-like_dom_sf"/>
</dbReference>
<evidence type="ECO:0000256" key="1">
    <source>
        <dbReference type="ARBA" id="ARBA00005568"/>
    </source>
</evidence>
<dbReference type="Gene3D" id="3.20.20.60">
    <property type="entry name" value="Phosphoenolpyruvate-binding domains"/>
    <property type="match status" value="1"/>
</dbReference>
<dbReference type="InterPro" id="IPR005000">
    <property type="entry name" value="Aldolase/citrate-lyase_domain"/>
</dbReference>
<dbReference type="EMBL" id="RJSE01000007">
    <property type="protein sequence ID" value="RNL62909.1"/>
    <property type="molecule type" value="Genomic_DNA"/>
</dbReference>
<reference evidence="5 6" key="1">
    <citation type="submission" date="2018-11" db="EMBL/GenBank/DDBJ databases">
        <authorList>
            <person name="Li F."/>
        </authorList>
    </citation>
    <scope>NUCLEOTIDE SEQUENCE [LARGE SCALE GENOMIC DNA]</scope>
    <source>
        <strain evidence="5 6">Gsoil 097</strain>
    </source>
</reference>
<dbReference type="OrthoDB" id="86160at2"/>
<sequence>MSFATSPKATSVTPSVRLRERARSGVAFGAWCSLPSSSIVEFACAADPDYFCIDLQHGVVDMGAAISMLQTASRFDATPVIRVANLEAAGIGRALDMGAEAVIVPGVNTRAEAAAAVAACRYAPEGVRSYGPTRAGQLFGNSVSDLEEHALCIAMIETADGLANAESICATPGLAGIYVGPADLALGLGANPVDPSEQAVTDALVHIVDLCGRNDLIAGIHAYESARANEYVEMGFRMVTCAMDTRVLAAGFAAEFGRMRELRSSNSAPGNG</sequence>
<dbReference type="GO" id="GO:0016832">
    <property type="term" value="F:aldehyde-lyase activity"/>
    <property type="evidence" value="ECO:0007669"/>
    <property type="project" value="TreeGrafter"/>
</dbReference>
<name>A0A3N0CHW5_9ACTN</name>
<dbReference type="PANTHER" id="PTHR30502">
    <property type="entry name" value="2-KETO-3-DEOXY-L-RHAMNONATE ALDOLASE"/>
    <property type="match status" value="1"/>
</dbReference>
<dbReference type="Pfam" id="PF03328">
    <property type="entry name" value="HpcH_HpaI"/>
    <property type="match status" value="1"/>
</dbReference>
<organism evidence="5 6">
    <name type="scientific">Nocardioides marmoriginsengisoli</name>
    <dbReference type="NCBI Taxonomy" id="661483"/>
    <lineage>
        <taxon>Bacteria</taxon>
        <taxon>Bacillati</taxon>
        <taxon>Actinomycetota</taxon>
        <taxon>Actinomycetes</taxon>
        <taxon>Propionibacteriales</taxon>
        <taxon>Nocardioidaceae</taxon>
        <taxon>Nocardioides</taxon>
    </lineage>
</organism>
<evidence type="ECO:0000259" key="4">
    <source>
        <dbReference type="Pfam" id="PF03328"/>
    </source>
</evidence>
<evidence type="ECO:0000313" key="6">
    <source>
        <dbReference type="Proteomes" id="UP000267128"/>
    </source>
</evidence>
<dbReference type="InterPro" id="IPR015813">
    <property type="entry name" value="Pyrv/PenolPyrv_kinase-like_dom"/>
</dbReference>
<dbReference type="AlphaFoldDB" id="A0A3N0CHW5"/>